<reference evidence="4" key="1">
    <citation type="submission" date="2016-10" db="EMBL/GenBank/DDBJ databases">
        <authorList>
            <person name="Varghese N."/>
            <person name="Submissions S."/>
        </authorList>
    </citation>
    <scope>NUCLEOTIDE SEQUENCE [LARGE SCALE GENOMIC DNA]</scope>
    <source>
        <strain evidence="4">CGMCC 1.4250</strain>
    </source>
</reference>
<feature type="domain" description="VanZ-like" evidence="2">
    <location>
        <begin position="46"/>
        <end position="186"/>
    </location>
</feature>
<dbReference type="InterPro" id="IPR053150">
    <property type="entry name" value="Teicoplanin_resist-assoc"/>
</dbReference>
<keyword evidence="4" id="KW-1185">Reference proteome</keyword>
<organism evidence="3 4">
    <name type="scientific">Gracilibacillus orientalis</name>
    <dbReference type="NCBI Taxonomy" id="334253"/>
    <lineage>
        <taxon>Bacteria</taxon>
        <taxon>Bacillati</taxon>
        <taxon>Bacillota</taxon>
        <taxon>Bacilli</taxon>
        <taxon>Bacillales</taxon>
        <taxon>Bacillaceae</taxon>
        <taxon>Gracilibacillus</taxon>
    </lineage>
</organism>
<feature type="transmembrane region" description="Helical" evidence="1">
    <location>
        <begin position="137"/>
        <end position="158"/>
    </location>
</feature>
<dbReference type="STRING" id="334253.SAMN04487943_102294"/>
<evidence type="ECO:0000313" key="4">
    <source>
        <dbReference type="Proteomes" id="UP000198565"/>
    </source>
</evidence>
<feature type="transmembrane region" description="Helical" evidence="1">
    <location>
        <begin position="170"/>
        <end position="188"/>
    </location>
</feature>
<proteinExistence type="predicted"/>
<evidence type="ECO:0000256" key="1">
    <source>
        <dbReference type="SAM" id="Phobius"/>
    </source>
</evidence>
<sequence>MYLIEGSIFMALGMILYLVGRGILIGIRYKNNKQIYWLKESIGFLFMLYICMVVPLTLFPIPVGFAYDLGNNFHSLNLIPLKLIIDDISQIGIAYGGDVPFMIRQIARNVGGNILLLMPLAFLAPILWDKFKSFRRILLLGFGVSISIEIVQFIGPTAAGWGRVTDIDDVILNVLGVMIGYLIYKLTFKIVDTFQIGALQKLNAGLIDNNN</sequence>
<name>A0A1I4ITN2_9BACI</name>
<feature type="transmembrane region" description="Helical" evidence="1">
    <location>
        <begin position="6"/>
        <end position="24"/>
    </location>
</feature>
<dbReference type="Proteomes" id="UP000198565">
    <property type="component" value="Unassembled WGS sequence"/>
</dbReference>
<dbReference type="EMBL" id="FOTR01000002">
    <property type="protein sequence ID" value="SFL57729.1"/>
    <property type="molecule type" value="Genomic_DNA"/>
</dbReference>
<evidence type="ECO:0000313" key="3">
    <source>
        <dbReference type="EMBL" id="SFL57729.1"/>
    </source>
</evidence>
<accession>A0A1I4ITN2</accession>
<dbReference type="PANTHER" id="PTHR36834">
    <property type="entry name" value="MEMBRANE PROTEIN-RELATED"/>
    <property type="match status" value="1"/>
</dbReference>
<dbReference type="AlphaFoldDB" id="A0A1I4ITN2"/>
<keyword evidence="1" id="KW-0472">Membrane</keyword>
<dbReference type="OrthoDB" id="4822551at2"/>
<gene>
    <name evidence="3" type="ORF">SAMN04487943_102294</name>
</gene>
<dbReference type="Pfam" id="PF04892">
    <property type="entry name" value="VanZ"/>
    <property type="match status" value="1"/>
</dbReference>
<dbReference type="InterPro" id="IPR006976">
    <property type="entry name" value="VanZ-like"/>
</dbReference>
<protein>
    <submittedName>
        <fullName evidence="3">VanZ like family protein</fullName>
    </submittedName>
</protein>
<keyword evidence="1" id="KW-1133">Transmembrane helix</keyword>
<evidence type="ECO:0000259" key="2">
    <source>
        <dbReference type="Pfam" id="PF04892"/>
    </source>
</evidence>
<keyword evidence="1" id="KW-0812">Transmembrane</keyword>
<dbReference type="PANTHER" id="PTHR36834:SF2">
    <property type="entry name" value="MEMBRANE PROTEIN"/>
    <property type="match status" value="1"/>
</dbReference>
<feature type="transmembrane region" description="Helical" evidence="1">
    <location>
        <begin position="110"/>
        <end position="128"/>
    </location>
</feature>
<feature type="transmembrane region" description="Helical" evidence="1">
    <location>
        <begin position="44"/>
        <end position="67"/>
    </location>
</feature>
<dbReference type="RefSeq" id="WP_139220248.1">
    <property type="nucleotide sequence ID" value="NZ_FOTR01000002.1"/>
</dbReference>